<reference evidence="1 2" key="2">
    <citation type="journal article" date="2022" name="Mol. Ecol. Resour.">
        <title>The genomes of chicory, endive, great burdock and yacon provide insights into Asteraceae paleo-polyploidization history and plant inulin production.</title>
        <authorList>
            <person name="Fan W."/>
            <person name="Wang S."/>
            <person name="Wang H."/>
            <person name="Wang A."/>
            <person name="Jiang F."/>
            <person name="Liu H."/>
            <person name="Zhao H."/>
            <person name="Xu D."/>
            <person name="Zhang Y."/>
        </authorList>
    </citation>
    <scope>NUCLEOTIDE SEQUENCE [LARGE SCALE GENOMIC DNA]</scope>
    <source>
        <strain evidence="2">cv. Niubang</strain>
    </source>
</reference>
<evidence type="ECO:0000313" key="2">
    <source>
        <dbReference type="Proteomes" id="UP001055879"/>
    </source>
</evidence>
<evidence type="ECO:0000313" key="1">
    <source>
        <dbReference type="EMBL" id="KAI3715075.1"/>
    </source>
</evidence>
<gene>
    <name evidence="1" type="ORF">L6452_22042</name>
</gene>
<keyword evidence="2" id="KW-1185">Reference proteome</keyword>
<dbReference type="Proteomes" id="UP001055879">
    <property type="component" value="Linkage Group LG07"/>
</dbReference>
<organism evidence="1 2">
    <name type="scientific">Arctium lappa</name>
    <name type="common">Greater burdock</name>
    <name type="synonym">Lappa major</name>
    <dbReference type="NCBI Taxonomy" id="4217"/>
    <lineage>
        <taxon>Eukaryota</taxon>
        <taxon>Viridiplantae</taxon>
        <taxon>Streptophyta</taxon>
        <taxon>Embryophyta</taxon>
        <taxon>Tracheophyta</taxon>
        <taxon>Spermatophyta</taxon>
        <taxon>Magnoliopsida</taxon>
        <taxon>eudicotyledons</taxon>
        <taxon>Gunneridae</taxon>
        <taxon>Pentapetalae</taxon>
        <taxon>asterids</taxon>
        <taxon>campanulids</taxon>
        <taxon>Asterales</taxon>
        <taxon>Asteraceae</taxon>
        <taxon>Carduoideae</taxon>
        <taxon>Cardueae</taxon>
        <taxon>Arctiinae</taxon>
        <taxon>Arctium</taxon>
    </lineage>
</organism>
<protein>
    <submittedName>
        <fullName evidence="1">Uncharacterized protein</fullName>
    </submittedName>
</protein>
<sequence length="96" mass="10821">MYNNHSDAKSHLEVARFIVNTVSESVGTSSYMRRVSSLMQNNCDVQKVEDWLKPDGIVDAFEARAARMAVTCSQQLAQFQDPEHDMQSIHSQNTST</sequence>
<dbReference type="EMBL" id="CM042053">
    <property type="protein sequence ID" value="KAI3715075.1"/>
    <property type="molecule type" value="Genomic_DNA"/>
</dbReference>
<comment type="caution">
    <text evidence="1">The sequence shown here is derived from an EMBL/GenBank/DDBJ whole genome shotgun (WGS) entry which is preliminary data.</text>
</comment>
<accession>A0ACB9B305</accession>
<proteinExistence type="predicted"/>
<reference evidence="2" key="1">
    <citation type="journal article" date="2022" name="Mol. Ecol. Resour.">
        <title>The genomes of chicory, endive, great burdock and yacon provide insights into Asteraceae palaeo-polyploidization history and plant inulin production.</title>
        <authorList>
            <person name="Fan W."/>
            <person name="Wang S."/>
            <person name="Wang H."/>
            <person name="Wang A."/>
            <person name="Jiang F."/>
            <person name="Liu H."/>
            <person name="Zhao H."/>
            <person name="Xu D."/>
            <person name="Zhang Y."/>
        </authorList>
    </citation>
    <scope>NUCLEOTIDE SEQUENCE [LARGE SCALE GENOMIC DNA]</scope>
    <source>
        <strain evidence="2">cv. Niubang</strain>
    </source>
</reference>
<name>A0ACB9B305_ARCLA</name>